<comment type="caution">
    <text evidence="5">The sequence shown here is derived from an EMBL/GenBank/DDBJ whole genome shotgun (WGS) entry which is preliminary data.</text>
</comment>
<accession>A0A4Y3PB76</accession>
<evidence type="ECO:0000256" key="2">
    <source>
        <dbReference type="ARBA" id="ARBA00022428"/>
    </source>
</evidence>
<evidence type="ECO:0000313" key="5">
    <source>
        <dbReference type="EMBL" id="GEB30697.1"/>
    </source>
</evidence>
<dbReference type="Gene3D" id="3.40.190.10">
    <property type="entry name" value="Periplasmic binding protein-like II"/>
    <property type="match status" value="2"/>
</dbReference>
<dbReference type="RefSeq" id="WP_122962966.1">
    <property type="nucleotide sequence ID" value="NZ_BJMH01000001.1"/>
</dbReference>
<reference evidence="5 6" key="1">
    <citation type="submission" date="2019-06" db="EMBL/GenBank/DDBJ databases">
        <title>Whole genome shotgun sequence of Brevibacillus parabrevis NBRC 12334.</title>
        <authorList>
            <person name="Hosoyama A."/>
            <person name="Uohara A."/>
            <person name="Ohji S."/>
            <person name="Ichikawa N."/>
        </authorList>
    </citation>
    <scope>NUCLEOTIDE SEQUENCE [LARGE SCALE GENOMIC DNA]</scope>
    <source>
        <strain evidence="5 6">NBRC 12334</strain>
    </source>
</reference>
<name>A0A4Y3PB76_BREPA</name>
<dbReference type="SUPFAM" id="SSF53850">
    <property type="entry name" value="Periplasmic binding protein-like II"/>
    <property type="match status" value="1"/>
</dbReference>
<dbReference type="PIRSF" id="PIRSF027386">
    <property type="entry name" value="UCP027386_ABC_sbc_TM0202"/>
    <property type="match status" value="1"/>
</dbReference>
<dbReference type="EMBL" id="BJMH01000001">
    <property type="protein sequence ID" value="GEB30697.1"/>
    <property type="molecule type" value="Genomic_DNA"/>
</dbReference>
<gene>
    <name evidence="5" type="ORF">BPA01_02770</name>
</gene>
<dbReference type="PROSITE" id="PS51257">
    <property type="entry name" value="PROKAR_LIPOPROTEIN"/>
    <property type="match status" value="1"/>
</dbReference>
<dbReference type="GO" id="GO:0016829">
    <property type="term" value="F:lyase activity"/>
    <property type="evidence" value="ECO:0007669"/>
    <property type="project" value="UniProtKB-KW"/>
</dbReference>
<evidence type="ECO:0000313" key="6">
    <source>
        <dbReference type="Proteomes" id="UP000316882"/>
    </source>
</evidence>
<evidence type="ECO:0000256" key="1">
    <source>
        <dbReference type="ARBA" id="ARBA00004863"/>
    </source>
</evidence>
<dbReference type="Proteomes" id="UP000316882">
    <property type="component" value="Unassembled WGS sequence"/>
</dbReference>
<feature type="signal peptide" evidence="4">
    <location>
        <begin position="1"/>
        <end position="31"/>
    </location>
</feature>
<dbReference type="AlphaFoldDB" id="A0A4Y3PB76"/>
<keyword evidence="3" id="KW-0456">Lyase</keyword>
<dbReference type="GO" id="GO:0009234">
    <property type="term" value="P:menaquinone biosynthetic process"/>
    <property type="evidence" value="ECO:0007669"/>
    <property type="project" value="UniProtKB-UniPathway"/>
</dbReference>
<evidence type="ECO:0008006" key="7">
    <source>
        <dbReference type="Google" id="ProtNLM"/>
    </source>
</evidence>
<evidence type="ECO:0000256" key="4">
    <source>
        <dbReference type="SAM" id="SignalP"/>
    </source>
</evidence>
<dbReference type="GeneID" id="87614628"/>
<comment type="pathway">
    <text evidence="1">Quinol/quinone metabolism; menaquinone biosynthesis.</text>
</comment>
<dbReference type="PANTHER" id="PTHR30024">
    <property type="entry name" value="ALIPHATIC SULFONATES-BINDING PROTEIN-RELATED"/>
    <property type="match status" value="1"/>
</dbReference>
<evidence type="ECO:0000256" key="3">
    <source>
        <dbReference type="ARBA" id="ARBA00023239"/>
    </source>
</evidence>
<sequence>MSRTSKTSYVMMSLIVAITSALIGCSAQTNQATTSSQQSAAEQPAATAQEVQKREHLTIQAPVGISLSSPIYKMIEDKSLSPFVENVEYKPWKTPDELRARISSGQAEVSAVPTYVGANLYNRGMDVKLINTLIWGILYMIGPDGEAVSWDSLRGQTVHVPFKGDMPDLVFRYLLKKNNLDPTKDVKIEYVSAPQELVGLLVAGKAKYAILPEHMATMSVMQGNKAGKKLGKVMSLQAEWAKATGKSPRIPQAGILVSGELIAKHPELVAELQKQFEQSVQFLNEKPKDAAAMIAKYQDGLTPPIIENVIPSLNLQFVSAKDAKEELEFFFTELSTLSPEIIGGKLPDAGFYYAP</sequence>
<dbReference type="InterPro" id="IPR027024">
    <property type="entry name" value="UCP027386_ABC_sbc_TM0202"/>
</dbReference>
<keyword evidence="6" id="KW-1185">Reference proteome</keyword>
<dbReference type="PANTHER" id="PTHR30024:SF46">
    <property type="entry name" value="ABC TRANSPORTER, SUBSTRATE-BINDING LIPOPROTEIN"/>
    <property type="match status" value="1"/>
</dbReference>
<keyword evidence="2" id="KW-0474">Menaquinone biosynthesis</keyword>
<organism evidence="5 6">
    <name type="scientific">Brevibacillus parabrevis</name>
    <dbReference type="NCBI Taxonomy" id="54914"/>
    <lineage>
        <taxon>Bacteria</taxon>
        <taxon>Bacillati</taxon>
        <taxon>Bacillota</taxon>
        <taxon>Bacilli</taxon>
        <taxon>Bacillales</taxon>
        <taxon>Paenibacillaceae</taxon>
        <taxon>Brevibacillus</taxon>
    </lineage>
</organism>
<dbReference type="InterPro" id="IPR003773">
    <property type="entry name" value="Menaquinone_biosynth"/>
</dbReference>
<dbReference type="UniPathway" id="UPA00079"/>
<proteinExistence type="predicted"/>
<keyword evidence="4" id="KW-0732">Signal</keyword>
<dbReference type="Pfam" id="PF02621">
    <property type="entry name" value="VitK2_biosynth"/>
    <property type="match status" value="1"/>
</dbReference>
<protein>
    <recommendedName>
        <fullName evidence="7">ABC transporter substrate-binding protein</fullName>
    </recommendedName>
</protein>
<feature type="chain" id="PRO_5039442349" description="ABC transporter substrate-binding protein" evidence="4">
    <location>
        <begin position="32"/>
        <end position="355"/>
    </location>
</feature>